<gene>
    <name evidence="5" type="ORF">FHQ18_08300</name>
</gene>
<proteinExistence type="inferred from homology"/>
<feature type="chain" id="PRO_5022984529" evidence="4">
    <location>
        <begin position="23"/>
        <end position="175"/>
    </location>
</feature>
<evidence type="ECO:0000256" key="3">
    <source>
        <dbReference type="SAM" id="Coils"/>
    </source>
</evidence>
<protein>
    <submittedName>
        <fullName evidence="5">OmpH family outer membrane protein</fullName>
    </submittedName>
</protein>
<accession>A0A5A8F3W9</accession>
<dbReference type="GO" id="GO:0051082">
    <property type="term" value="F:unfolded protein binding"/>
    <property type="evidence" value="ECO:0007669"/>
    <property type="project" value="InterPro"/>
</dbReference>
<dbReference type="InterPro" id="IPR024930">
    <property type="entry name" value="Skp_dom_sf"/>
</dbReference>
<evidence type="ECO:0000313" key="6">
    <source>
        <dbReference type="Proteomes" id="UP000322876"/>
    </source>
</evidence>
<evidence type="ECO:0000256" key="4">
    <source>
        <dbReference type="SAM" id="SignalP"/>
    </source>
</evidence>
<dbReference type="Pfam" id="PF03938">
    <property type="entry name" value="OmpH"/>
    <property type="match status" value="1"/>
</dbReference>
<dbReference type="GO" id="GO:0050821">
    <property type="term" value="P:protein stabilization"/>
    <property type="evidence" value="ECO:0007669"/>
    <property type="project" value="TreeGrafter"/>
</dbReference>
<dbReference type="PANTHER" id="PTHR35089">
    <property type="entry name" value="CHAPERONE PROTEIN SKP"/>
    <property type="match status" value="1"/>
</dbReference>
<dbReference type="Gene3D" id="3.30.910.20">
    <property type="entry name" value="Skp domain"/>
    <property type="match status" value="1"/>
</dbReference>
<dbReference type="PANTHER" id="PTHR35089:SF1">
    <property type="entry name" value="CHAPERONE PROTEIN SKP"/>
    <property type="match status" value="1"/>
</dbReference>
<dbReference type="InterPro" id="IPR005632">
    <property type="entry name" value="Chaperone_Skp"/>
</dbReference>
<dbReference type="SUPFAM" id="SSF111384">
    <property type="entry name" value="OmpH-like"/>
    <property type="match status" value="1"/>
</dbReference>
<evidence type="ECO:0000313" key="5">
    <source>
        <dbReference type="EMBL" id="KAA0257733.1"/>
    </source>
</evidence>
<dbReference type="Proteomes" id="UP000322876">
    <property type="component" value="Unassembled WGS sequence"/>
</dbReference>
<feature type="coiled-coil region" evidence="3">
    <location>
        <begin position="42"/>
        <end position="116"/>
    </location>
</feature>
<name>A0A5A8F3W9_9BACT</name>
<dbReference type="AlphaFoldDB" id="A0A5A8F3W9"/>
<evidence type="ECO:0000256" key="2">
    <source>
        <dbReference type="ARBA" id="ARBA00022729"/>
    </source>
</evidence>
<evidence type="ECO:0000256" key="1">
    <source>
        <dbReference type="ARBA" id="ARBA00009091"/>
    </source>
</evidence>
<dbReference type="OrthoDB" id="5294628at2"/>
<dbReference type="EMBL" id="VFJB01000006">
    <property type="protein sequence ID" value="KAA0257733.1"/>
    <property type="molecule type" value="Genomic_DNA"/>
</dbReference>
<comment type="caution">
    <text evidence="5">The sequence shown here is derived from an EMBL/GenBank/DDBJ whole genome shotgun (WGS) entry which is preliminary data.</text>
</comment>
<organism evidence="5 6">
    <name type="scientific">Deferribacter autotrophicus</name>
    <dbReference type="NCBI Taxonomy" id="500465"/>
    <lineage>
        <taxon>Bacteria</taxon>
        <taxon>Pseudomonadati</taxon>
        <taxon>Deferribacterota</taxon>
        <taxon>Deferribacteres</taxon>
        <taxon>Deferribacterales</taxon>
        <taxon>Deferribacteraceae</taxon>
        <taxon>Deferribacter</taxon>
    </lineage>
</organism>
<feature type="signal peptide" evidence="4">
    <location>
        <begin position="1"/>
        <end position="22"/>
    </location>
</feature>
<reference evidence="5 6" key="1">
    <citation type="submission" date="2019-06" db="EMBL/GenBank/DDBJ databases">
        <title>Genomic insights into carbon and energy metabolism of Deferribacter autotrophicus revealed new metabolic traits in the phylum Deferribacteres.</title>
        <authorList>
            <person name="Slobodkin A.I."/>
            <person name="Slobodkina G.B."/>
            <person name="Allioux M."/>
            <person name="Alain K."/>
            <person name="Jebbar M."/>
            <person name="Shadrin V."/>
            <person name="Kublanov I.V."/>
            <person name="Toshchakov S.V."/>
            <person name="Bonch-Osmolovskaya E.A."/>
        </authorList>
    </citation>
    <scope>NUCLEOTIDE SEQUENCE [LARGE SCALE GENOMIC DNA]</scope>
    <source>
        <strain evidence="5 6">SL50</strain>
    </source>
</reference>
<keyword evidence="3" id="KW-0175">Coiled coil</keyword>
<dbReference type="SMART" id="SM00935">
    <property type="entry name" value="OmpH"/>
    <property type="match status" value="1"/>
</dbReference>
<dbReference type="RefSeq" id="WP_149266706.1">
    <property type="nucleotide sequence ID" value="NZ_VFJB01000006.1"/>
</dbReference>
<dbReference type="GO" id="GO:0005829">
    <property type="term" value="C:cytosol"/>
    <property type="evidence" value="ECO:0007669"/>
    <property type="project" value="TreeGrafter"/>
</dbReference>
<sequence>MKRKITLFVVAMFLFGAFSAFAELKIGVVNMQRALDECDAGKAAVEEMKKIYNEKQQEINEKQNELKKMQEEINNQSSLLSDEAKQAKLDEYQKKLKELKRFVADSNEELKKKEKEYIARIANDLRKVVEALGKELKYDVILEIREAGVMYNSNKVDITNLVIERYNKEWHARQK</sequence>
<comment type="similarity">
    <text evidence="1">Belongs to the Skp family.</text>
</comment>
<keyword evidence="6" id="KW-1185">Reference proteome</keyword>
<keyword evidence="2 4" id="KW-0732">Signal</keyword>